<reference evidence="3 4" key="1">
    <citation type="journal article" date="2019" name="Microorganisms">
        <title>Systematic Affiliation and Genome Analysis of Subtercola vilae DB165(T) with Particular Emphasis on Cold Adaptation of an Isolate from a High-Altitude Cold Volcano Lake.</title>
        <authorList>
            <person name="Villalobos A.S."/>
            <person name="Wiese J."/>
            <person name="Imhoff J.F."/>
            <person name="Dorador C."/>
            <person name="Keller A."/>
            <person name="Hentschel U."/>
        </authorList>
    </citation>
    <scope>NUCLEOTIDE SEQUENCE [LARGE SCALE GENOMIC DNA]</scope>
    <source>
        <strain evidence="3 4">DB165</strain>
    </source>
</reference>
<protein>
    <recommendedName>
        <fullName evidence="5">Glycosyl transferase</fullName>
    </recommendedName>
</protein>
<sequence>MRFILAIFAFVIATALIGIGIAERTVLLPPSSLSVQTTQSSPLPYLFIDSDVLQSHSGAQTISLSGSKTVFAAYGRTADVKAWLNGSAYDTVAVDSTTKSLSSSVVAAATTGAANVASGSANPAGSDLWLEEYTSDSSLNRTFSLPAGYSMIVADDGTAEAPSSIRISWPLDNSTPFAVPLLLAGAFFVLVGLVLLLLGLAHMKKSRGPRRKPPALPRGKRFSSSRHNAIESGVKRGRRSISRSIAIAVPTVLLGSLALAGCSIQSLPSAIADTATPTPGSTAAVSSTPAATATPTPTGTATITPTPVPTPDSGPPPAVSEEQLNTILTKISQTATASDAAADAGALAARFTGPALDLRTETYKIRATDASYPAPQAVPTGPSSVVLPQATDTWPRTVFTIVENKADTTVAPLSLMLIQETPRSAYKVYYAIALEPDTTLPPVAPASVGTSRLGTDSKLLSITPAQAASGYADLLAVGSASPTFAEFDATGDTLRTSVGVDYKNAKKAGLANTASIDFAKVAGLGQSIALATNQSGAIVALNIRESEVVKVVEAGATVTTQGAVTAASGVTSTTKGTEAIYDYQLLFYIPPSGDTSKVKLLGFAQGLLSAKELP</sequence>
<keyword evidence="2" id="KW-0812">Transmembrane</keyword>
<keyword evidence="2" id="KW-1133">Transmembrane helix</keyword>
<keyword evidence="2" id="KW-0472">Membrane</keyword>
<evidence type="ECO:0000256" key="1">
    <source>
        <dbReference type="SAM" id="MobiDB-lite"/>
    </source>
</evidence>
<dbReference type="RefSeq" id="WP_136641518.1">
    <property type="nucleotide sequence ID" value="NZ_QYRT01000009.1"/>
</dbReference>
<feature type="compositionally biased region" description="Low complexity" evidence="1">
    <location>
        <begin position="275"/>
        <end position="305"/>
    </location>
</feature>
<evidence type="ECO:0000256" key="2">
    <source>
        <dbReference type="SAM" id="Phobius"/>
    </source>
</evidence>
<dbReference type="Proteomes" id="UP000306192">
    <property type="component" value="Unassembled WGS sequence"/>
</dbReference>
<feature type="compositionally biased region" description="Pro residues" evidence="1">
    <location>
        <begin position="306"/>
        <end position="318"/>
    </location>
</feature>
<dbReference type="EMBL" id="QYRT01000009">
    <property type="protein sequence ID" value="TIH38274.1"/>
    <property type="molecule type" value="Genomic_DNA"/>
</dbReference>
<evidence type="ECO:0000313" key="4">
    <source>
        <dbReference type="Proteomes" id="UP000306192"/>
    </source>
</evidence>
<dbReference type="OrthoDB" id="3265533at2"/>
<feature type="transmembrane region" description="Helical" evidence="2">
    <location>
        <begin position="245"/>
        <end position="267"/>
    </location>
</feature>
<organism evidence="3 4">
    <name type="scientific">Subtercola vilae</name>
    <dbReference type="NCBI Taxonomy" id="2056433"/>
    <lineage>
        <taxon>Bacteria</taxon>
        <taxon>Bacillati</taxon>
        <taxon>Actinomycetota</taxon>
        <taxon>Actinomycetes</taxon>
        <taxon>Micrococcales</taxon>
        <taxon>Microbacteriaceae</taxon>
        <taxon>Subtercola</taxon>
    </lineage>
</organism>
<feature type="region of interest" description="Disordered" evidence="1">
    <location>
        <begin position="275"/>
        <end position="320"/>
    </location>
</feature>
<proteinExistence type="predicted"/>
<keyword evidence="4" id="KW-1185">Reference proteome</keyword>
<evidence type="ECO:0000313" key="3">
    <source>
        <dbReference type="EMBL" id="TIH38274.1"/>
    </source>
</evidence>
<dbReference type="AlphaFoldDB" id="A0A4V4RFL7"/>
<accession>A0A4V4RFL7</accession>
<gene>
    <name evidence="3" type="ORF">D4765_06720</name>
</gene>
<evidence type="ECO:0008006" key="5">
    <source>
        <dbReference type="Google" id="ProtNLM"/>
    </source>
</evidence>
<name>A0A4V4RFL7_9MICO</name>
<feature type="compositionally biased region" description="Basic residues" evidence="1">
    <location>
        <begin position="205"/>
        <end position="224"/>
    </location>
</feature>
<comment type="caution">
    <text evidence="3">The sequence shown here is derived from an EMBL/GenBank/DDBJ whole genome shotgun (WGS) entry which is preliminary data.</text>
</comment>
<feature type="region of interest" description="Disordered" evidence="1">
    <location>
        <begin position="205"/>
        <end position="235"/>
    </location>
</feature>
<feature type="transmembrane region" description="Helical" evidence="2">
    <location>
        <begin position="177"/>
        <end position="201"/>
    </location>
</feature>